<keyword evidence="7 10" id="KW-0472">Membrane</keyword>
<dbReference type="SUPFAM" id="SSF52058">
    <property type="entry name" value="L domain-like"/>
    <property type="match status" value="1"/>
</dbReference>
<evidence type="ECO:0000313" key="11">
    <source>
        <dbReference type="EMBL" id="GMN69943.1"/>
    </source>
</evidence>
<evidence type="ECO:0000256" key="7">
    <source>
        <dbReference type="ARBA" id="ARBA00023136"/>
    </source>
</evidence>
<feature type="transmembrane region" description="Helical" evidence="10">
    <location>
        <begin position="251"/>
        <end position="272"/>
    </location>
</feature>
<evidence type="ECO:0000256" key="2">
    <source>
        <dbReference type="ARBA" id="ARBA00022614"/>
    </source>
</evidence>
<dbReference type="PANTHER" id="PTHR48063:SF101">
    <property type="entry name" value="LRR RECEPTOR-LIKE SERINE_THREONINE-PROTEIN KINASE FLS2"/>
    <property type="match status" value="1"/>
</dbReference>
<gene>
    <name evidence="11" type="ORF">TIFTF001_038984</name>
</gene>
<organism evidence="11 12">
    <name type="scientific">Ficus carica</name>
    <name type="common">Common fig</name>
    <dbReference type="NCBI Taxonomy" id="3494"/>
    <lineage>
        <taxon>Eukaryota</taxon>
        <taxon>Viridiplantae</taxon>
        <taxon>Streptophyta</taxon>
        <taxon>Embryophyta</taxon>
        <taxon>Tracheophyta</taxon>
        <taxon>Spermatophyta</taxon>
        <taxon>Magnoliopsida</taxon>
        <taxon>eudicotyledons</taxon>
        <taxon>Gunneridae</taxon>
        <taxon>Pentapetalae</taxon>
        <taxon>rosids</taxon>
        <taxon>fabids</taxon>
        <taxon>Rosales</taxon>
        <taxon>Moraceae</taxon>
        <taxon>Ficeae</taxon>
        <taxon>Ficus</taxon>
    </lineage>
</organism>
<protein>
    <submittedName>
        <fullName evidence="11">Uncharacterized protein</fullName>
    </submittedName>
</protein>
<sequence>MSFNQLSGEIPDCWSPFKGLEVLILANNEFMGEIPMSIGSLTEIKTLRLGYNSLTKELPSSLKSCTNLMVLDVQENRSEGPIPTWIGESRPELYVLSLRSNHFSGSIPPRTAMSSVASSTVYPDELHLVWKGKLSKFDKTLGLVKSIDLSGNKLIGILWIYQTINFLAEFLQASLKSLVSVYWTYRTTIYPEKFQQALNSKASKPVHIQGIAELFGAPLLKMCPGDEPTASTAPAARNEEKDQDKFITREFYVTLGLGFVVGFWGVCGSLIFNKTWRYSYFNFLNDVNDWIYVMVAVHKAKLLRMIKN</sequence>
<evidence type="ECO:0000256" key="10">
    <source>
        <dbReference type="SAM" id="Phobius"/>
    </source>
</evidence>
<dbReference type="InterPro" id="IPR032675">
    <property type="entry name" value="LRR_dom_sf"/>
</dbReference>
<keyword evidence="8" id="KW-0675">Receptor</keyword>
<dbReference type="Proteomes" id="UP001187192">
    <property type="component" value="Unassembled WGS sequence"/>
</dbReference>
<dbReference type="InterPro" id="IPR046956">
    <property type="entry name" value="RLP23-like"/>
</dbReference>
<dbReference type="FunFam" id="3.80.10.10:FF:000383">
    <property type="entry name" value="Leucine-rich repeat receptor protein kinase EMS1"/>
    <property type="match status" value="1"/>
</dbReference>
<keyword evidence="9" id="KW-0325">Glycoprotein</keyword>
<accession>A0AA88E9X6</accession>
<comment type="caution">
    <text evidence="11">The sequence shown here is derived from an EMBL/GenBank/DDBJ whole genome shotgun (WGS) entry which is preliminary data.</text>
</comment>
<evidence type="ECO:0000313" key="12">
    <source>
        <dbReference type="Proteomes" id="UP001187192"/>
    </source>
</evidence>
<evidence type="ECO:0000256" key="5">
    <source>
        <dbReference type="ARBA" id="ARBA00022737"/>
    </source>
</evidence>
<dbReference type="AlphaFoldDB" id="A0AA88E9X6"/>
<evidence type="ECO:0000256" key="6">
    <source>
        <dbReference type="ARBA" id="ARBA00022989"/>
    </source>
</evidence>
<name>A0AA88E9X6_FICCA</name>
<keyword evidence="6 10" id="KW-1133">Transmembrane helix</keyword>
<comment type="subcellular location">
    <subcellularLocation>
        <location evidence="1">Membrane</location>
        <topology evidence="1">Single-pass type I membrane protein</topology>
    </subcellularLocation>
</comment>
<keyword evidence="12" id="KW-1185">Reference proteome</keyword>
<keyword evidence="3 10" id="KW-0812">Transmembrane</keyword>
<keyword evidence="5" id="KW-0677">Repeat</keyword>
<keyword evidence="2" id="KW-0433">Leucine-rich repeat</keyword>
<dbReference type="Gene3D" id="3.80.10.10">
    <property type="entry name" value="Ribonuclease Inhibitor"/>
    <property type="match status" value="1"/>
</dbReference>
<evidence type="ECO:0000256" key="1">
    <source>
        <dbReference type="ARBA" id="ARBA00004479"/>
    </source>
</evidence>
<evidence type="ECO:0000256" key="9">
    <source>
        <dbReference type="ARBA" id="ARBA00023180"/>
    </source>
</evidence>
<proteinExistence type="predicted"/>
<evidence type="ECO:0000256" key="8">
    <source>
        <dbReference type="ARBA" id="ARBA00023170"/>
    </source>
</evidence>
<evidence type="ECO:0000256" key="4">
    <source>
        <dbReference type="ARBA" id="ARBA00022729"/>
    </source>
</evidence>
<evidence type="ECO:0000256" key="3">
    <source>
        <dbReference type="ARBA" id="ARBA00022692"/>
    </source>
</evidence>
<dbReference type="EMBL" id="BTGU01000976">
    <property type="protein sequence ID" value="GMN69943.1"/>
    <property type="molecule type" value="Genomic_DNA"/>
</dbReference>
<keyword evidence="4" id="KW-0732">Signal</keyword>
<dbReference type="Pfam" id="PF00560">
    <property type="entry name" value="LRR_1"/>
    <property type="match status" value="2"/>
</dbReference>
<dbReference type="InterPro" id="IPR001611">
    <property type="entry name" value="Leu-rich_rpt"/>
</dbReference>
<dbReference type="GO" id="GO:0016020">
    <property type="term" value="C:membrane"/>
    <property type="evidence" value="ECO:0007669"/>
    <property type="project" value="UniProtKB-SubCell"/>
</dbReference>
<dbReference type="PANTHER" id="PTHR48063">
    <property type="entry name" value="LRR RECEPTOR-LIKE KINASE"/>
    <property type="match status" value="1"/>
</dbReference>
<reference evidence="11" key="1">
    <citation type="submission" date="2023-07" db="EMBL/GenBank/DDBJ databases">
        <title>draft genome sequence of fig (Ficus carica).</title>
        <authorList>
            <person name="Takahashi T."/>
            <person name="Nishimura K."/>
        </authorList>
    </citation>
    <scope>NUCLEOTIDE SEQUENCE</scope>
</reference>